<dbReference type="EMBL" id="CP150096">
    <property type="protein sequence ID" value="WZN45821.1"/>
    <property type="molecule type" value="Genomic_DNA"/>
</dbReference>
<protein>
    <submittedName>
        <fullName evidence="1">PKD-like family lipoprotein</fullName>
    </submittedName>
</protein>
<proteinExistence type="predicted"/>
<keyword evidence="2" id="KW-1185">Reference proteome</keyword>
<dbReference type="RefSeq" id="WP_341840566.1">
    <property type="nucleotide sequence ID" value="NZ_CP149792.1"/>
</dbReference>
<accession>A0ABZ2Z577</accession>
<dbReference type="PROSITE" id="PS51257">
    <property type="entry name" value="PROKAR_LIPOPROTEIN"/>
    <property type="match status" value="1"/>
</dbReference>
<dbReference type="InterPro" id="IPR032183">
    <property type="entry name" value="PKD-like"/>
</dbReference>
<sequence>MKQYIFLTAAAAVLGSACMKDKGNYDYKSINEAAITLPEEVFTKLGDTLKLRPEINFTQDAGDGSDTARYAYKWVVELSPTNVQTINTTRDFNKPVDNLNVGVYKAVLYVTDKQTKVGFEKKFKLTVTTAAYEGFFVLGALGDSSRLDLLAFNGSNPDSTKLYADVLTAFNSDYPRPIGKPLGMHTASKVSDYQFFISTTTGTNSLERNTLKWSANKALSFLCFGKLPEKFAPEAFWSLQWSYAMYLNDDIYIYTNTALFILNAPSNHVKDEPFPFKPSKHFSFVKTLYSDYLLMFDTQKRRFARVGITSTGKENYASLLVTSSSAKFDFSDVKMDLVWMSRNAYGGNTFAVFKNAAGEYWYSMFDIATGNQPIFQKMNVGADFAAAKYIATDPTHATLYYSNGSKLYAYLPDANREQLVQDFGERITYMYFPENVTDKVPMYQPYRGSLLVATFNPAKPETGGTLRFFKTNNQGATPQVTPTIAHGGFAEPVGIAFRTRANNL</sequence>
<organism evidence="1 2">
    <name type="scientific">Chitinophaga caseinilytica</name>
    <dbReference type="NCBI Taxonomy" id="2267521"/>
    <lineage>
        <taxon>Bacteria</taxon>
        <taxon>Pseudomonadati</taxon>
        <taxon>Bacteroidota</taxon>
        <taxon>Chitinophagia</taxon>
        <taxon>Chitinophagales</taxon>
        <taxon>Chitinophagaceae</taxon>
        <taxon>Chitinophaga</taxon>
    </lineage>
</organism>
<name>A0ABZ2Z577_9BACT</name>
<dbReference type="Proteomes" id="UP001449657">
    <property type="component" value="Chromosome"/>
</dbReference>
<reference evidence="1 2" key="1">
    <citation type="submission" date="2024-03" db="EMBL/GenBank/DDBJ databases">
        <title>Chitinophaga caseinilytica sp. nov., a casein hydrolysing bacterium isolated from forest soil.</title>
        <authorList>
            <person name="Lee D.S."/>
            <person name="Han D.M."/>
            <person name="Baek J.H."/>
            <person name="Choi D.G."/>
            <person name="Jeon J.H."/>
            <person name="Jeon C.O."/>
        </authorList>
    </citation>
    <scope>NUCLEOTIDE SEQUENCE [LARGE SCALE GENOMIC DNA]</scope>
    <source>
        <strain evidence="1 2">KACC 19118</strain>
    </source>
</reference>
<dbReference type="Pfam" id="PF16407">
    <property type="entry name" value="PKD_2"/>
    <property type="match status" value="1"/>
</dbReference>
<evidence type="ECO:0000313" key="2">
    <source>
        <dbReference type="Proteomes" id="UP001449657"/>
    </source>
</evidence>
<evidence type="ECO:0000313" key="1">
    <source>
        <dbReference type="EMBL" id="WZN45821.1"/>
    </source>
</evidence>
<gene>
    <name evidence="1" type="ORF">WJU22_23255</name>
</gene>